<dbReference type="Gene3D" id="3.40.720.10">
    <property type="entry name" value="Alkaline Phosphatase, subunit A"/>
    <property type="match status" value="1"/>
</dbReference>
<dbReference type="PANTHER" id="PTHR42693:SF53">
    <property type="entry name" value="ENDO-4-O-SULFATASE"/>
    <property type="match status" value="1"/>
</dbReference>
<name>A0AAW9SIE0_9BACT</name>
<feature type="signal peptide" evidence="5">
    <location>
        <begin position="1"/>
        <end position="25"/>
    </location>
</feature>
<dbReference type="CDD" id="cd16145">
    <property type="entry name" value="ARS_like"/>
    <property type="match status" value="1"/>
</dbReference>
<dbReference type="PANTHER" id="PTHR42693">
    <property type="entry name" value="ARYLSULFATASE FAMILY MEMBER"/>
    <property type="match status" value="1"/>
</dbReference>
<reference evidence="7 8" key="1">
    <citation type="submission" date="2024-04" db="EMBL/GenBank/DDBJ databases">
        <title>Novel genus in family Flammeovirgaceae.</title>
        <authorList>
            <person name="Nguyen T.H."/>
            <person name="Vuong T.Q."/>
            <person name="Le H."/>
            <person name="Kim S.-G."/>
        </authorList>
    </citation>
    <scope>NUCLEOTIDE SEQUENCE [LARGE SCALE GENOMIC DNA]</scope>
    <source>
        <strain evidence="7 8">JCM 23209</strain>
    </source>
</reference>
<evidence type="ECO:0000256" key="1">
    <source>
        <dbReference type="ARBA" id="ARBA00008779"/>
    </source>
</evidence>
<dbReference type="AlphaFoldDB" id="A0AAW9SIE0"/>
<organism evidence="7 8">
    <name type="scientific">Rapidithrix thailandica</name>
    <dbReference type="NCBI Taxonomy" id="413964"/>
    <lineage>
        <taxon>Bacteria</taxon>
        <taxon>Pseudomonadati</taxon>
        <taxon>Bacteroidota</taxon>
        <taxon>Cytophagia</taxon>
        <taxon>Cytophagales</taxon>
        <taxon>Flammeovirgaceae</taxon>
        <taxon>Rapidithrix</taxon>
    </lineage>
</organism>
<dbReference type="RefSeq" id="WP_346823228.1">
    <property type="nucleotide sequence ID" value="NZ_JBDKWZ010000014.1"/>
</dbReference>
<keyword evidence="5" id="KW-0732">Signal</keyword>
<comment type="caution">
    <text evidence="7">The sequence shown here is derived from an EMBL/GenBank/DDBJ whole genome shotgun (WGS) entry which is preliminary data.</text>
</comment>
<evidence type="ECO:0000313" key="7">
    <source>
        <dbReference type="EMBL" id="MEN7550446.1"/>
    </source>
</evidence>
<feature type="domain" description="Sulfatase N-terminal" evidence="6">
    <location>
        <begin position="43"/>
        <end position="415"/>
    </location>
</feature>
<evidence type="ECO:0000256" key="4">
    <source>
        <dbReference type="ARBA" id="ARBA00022837"/>
    </source>
</evidence>
<dbReference type="PROSITE" id="PS00523">
    <property type="entry name" value="SULFATASE_1"/>
    <property type="match status" value="1"/>
</dbReference>
<dbReference type="SUPFAM" id="SSF53649">
    <property type="entry name" value="Alkaline phosphatase-like"/>
    <property type="match status" value="1"/>
</dbReference>
<dbReference type="Proteomes" id="UP001403385">
    <property type="component" value="Unassembled WGS sequence"/>
</dbReference>
<dbReference type="GO" id="GO:0004065">
    <property type="term" value="F:arylsulfatase activity"/>
    <property type="evidence" value="ECO:0007669"/>
    <property type="project" value="TreeGrafter"/>
</dbReference>
<dbReference type="InterPro" id="IPR050738">
    <property type="entry name" value="Sulfatase"/>
</dbReference>
<keyword evidence="4" id="KW-0106">Calcium</keyword>
<comment type="similarity">
    <text evidence="1">Belongs to the sulfatase family.</text>
</comment>
<dbReference type="PROSITE" id="PS51257">
    <property type="entry name" value="PROKAR_LIPOPROTEIN"/>
    <property type="match status" value="1"/>
</dbReference>
<protein>
    <submittedName>
        <fullName evidence="7">Arylsulfatase</fullName>
    </submittedName>
</protein>
<dbReference type="GO" id="GO:0046872">
    <property type="term" value="F:metal ion binding"/>
    <property type="evidence" value="ECO:0007669"/>
    <property type="project" value="UniProtKB-KW"/>
</dbReference>
<dbReference type="Pfam" id="PF00884">
    <property type="entry name" value="Sulfatase"/>
    <property type="match status" value="1"/>
</dbReference>
<proteinExistence type="inferred from homology"/>
<evidence type="ECO:0000313" key="8">
    <source>
        <dbReference type="Proteomes" id="UP001403385"/>
    </source>
</evidence>
<dbReference type="InterPro" id="IPR024607">
    <property type="entry name" value="Sulfatase_CS"/>
</dbReference>
<keyword evidence="2" id="KW-0479">Metal-binding</keyword>
<evidence type="ECO:0000256" key="3">
    <source>
        <dbReference type="ARBA" id="ARBA00022801"/>
    </source>
</evidence>
<evidence type="ECO:0000256" key="5">
    <source>
        <dbReference type="SAM" id="SignalP"/>
    </source>
</evidence>
<feature type="chain" id="PRO_5043645498" evidence="5">
    <location>
        <begin position="26"/>
        <end position="533"/>
    </location>
</feature>
<keyword evidence="3" id="KW-0378">Hydrolase</keyword>
<dbReference type="InterPro" id="IPR000917">
    <property type="entry name" value="Sulfatase_N"/>
</dbReference>
<gene>
    <name evidence="7" type="ORF">AAG747_21180</name>
</gene>
<sequence>MKKMYTLQFALNKWLLYCLLFSVTACTQKQQKEEAQTTAATPPNIIYILADDMGYGELGCYGQSKIETPNIDKLAANGMKFTQHYSGAPVCAPARGVLLTGLHAGHAHIRGNDEWAERGDVWDFAKAVEDPNLEGQRPIPADTPTIGKLLQQSGYKTGVVGKWGLGAPLTDGIPNQRGFDFFFGYNCQRQAHTYYPKHLWKNQEKVLLDNELVVPNAKLAKDADPYDSASYAKYNLTDYAPELMQKEVLNFIEANKEQPFFMYYATPIPHAPIQAPKRWVDYYVKKFGEEEPYLGNRGYFPHRNPKAGYAAMISYLDEQVGEIVAKLKELGLYENTLIVFTSDNGPTYNGGTESPWFNSGGPFKSEYGWGKGFLKEGGIRVPMIASWPGHIKAGTQTDHASAFYDILPTFCEITGTQAPDNTDGISFLPTLLGQKQTKSHDFLYWEFPAYGGQQAVRMGNWKGIRKNILDKKKEMEFELFDLSADIQEVNNLADQHPEIVEKILKIMEREHTPASIERFKMPALGDELAAKAE</sequence>
<dbReference type="EMBL" id="JBDKWZ010000014">
    <property type="protein sequence ID" value="MEN7550446.1"/>
    <property type="molecule type" value="Genomic_DNA"/>
</dbReference>
<evidence type="ECO:0000256" key="2">
    <source>
        <dbReference type="ARBA" id="ARBA00022723"/>
    </source>
</evidence>
<dbReference type="InterPro" id="IPR017850">
    <property type="entry name" value="Alkaline_phosphatase_core_sf"/>
</dbReference>
<keyword evidence="8" id="KW-1185">Reference proteome</keyword>
<accession>A0AAW9SIE0</accession>
<evidence type="ECO:0000259" key="6">
    <source>
        <dbReference type="Pfam" id="PF00884"/>
    </source>
</evidence>
<dbReference type="Gene3D" id="3.30.1120.10">
    <property type="match status" value="1"/>
</dbReference>